<sequence>MSTAPGRDAGHRALAALDTVLARKPKRDDGALTEATMELTQFRDAIIAARRTGGIRSADERQHLAHLNSVLSVVIGVHFPLGETPWEELQKARDWLSDLVAPA</sequence>
<dbReference type="Proteomes" id="UP000012488">
    <property type="component" value="Chromosome"/>
</dbReference>
<evidence type="ECO:0000313" key="1">
    <source>
        <dbReference type="EMBL" id="QGY00891.1"/>
    </source>
</evidence>
<dbReference type="AlphaFoldDB" id="A0A6B9FAY7"/>
<dbReference type="RefSeq" id="WP_010686534.1">
    <property type="nucleotide sequence ID" value="NZ_CP043538.1"/>
</dbReference>
<dbReference type="EMBL" id="CP043538">
    <property type="protein sequence ID" value="QGY00891.1"/>
    <property type="molecule type" value="Genomic_DNA"/>
</dbReference>
<evidence type="ECO:0000313" key="2">
    <source>
        <dbReference type="Proteomes" id="UP000012488"/>
    </source>
</evidence>
<organism evidence="1 2">
    <name type="scientific">Methylobacterium mesophilicum SR1.6/6</name>
    <dbReference type="NCBI Taxonomy" id="908290"/>
    <lineage>
        <taxon>Bacteria</taxon>
        <taxon>Pseudomonadati</taxon>
        <taxon>Pseudomonadota</taxon>
        <taxon>Alphaproteobacteria</taxon>
        <taxon>Hyphomicrobiales</taxon>
        <taxon>Methylobacteriaceae</taxon>
        <taxon>Methylobacterium</taxon>
    </lineage>
</organism>
<reference evidence="1 2" key="2">
    <citation type="journal article" date="2013" name="Genome Announc.">
        <title>Draft Genome Sequence of Methylobacterium mesophilicum Strain SR1.6/6, Isolated from Citrus sinensis.</title>
        <authorList>
            <person name="Marinho Almeida D."/>
            <person name="Dini-Andreote F."/>
            <person name="Camargo Neves A.A."/>
            <person name="Juca Ramos R.T."/>
            <person name="Andreote F.D."/>
            <person name="Carneiro A.R."/>
            <person name="Oliveira de Souza Lima A."/>
            <person name="Caracciolo Gomes de Sa P.H."/>
            <person name="Ribeiro Barbosa M.S."/>
            <person name="Araujo W.L."/>
            <person name="Silva A."/>
        </authorList>
    </citation>
    <scope>NUCLEOTIDE SEQUENCE [LARGE SCALE GENOMIC DNA]</scope>
    <source>
        <strain evidence="1 2">SR1.6/6</strain>
    </source>
</reference>
<protein>
    <submittedName>
        <fullName evidence="1">Uncharacterized protein</fullName>
    </submittedName>
</protein>
<proteinExistence type="predicted"/>
<dbReference type="KEGG" id="mmes:MMSR116_02470"/>
<gene>
    <name evidence="1" type="ORF">MMSR116_02470</name>
</gene>
<accession>A0A6B9FAY7</accession>
<name>A0A6B9FAY7_9HYPH</name>
<reference evidence="1 2" key="1">
    <citation type="journal article" date="2012" name="Genet. Mol. Biol.">
        <title>Analysis of 16S rRNA and mxaF genes revealing insights into Methylobacterium niche-specific plant association.</title>
        <authorList>
            <person name="Dourado M.N."/>
            <person name="Andreote F.D."/>
            <person name="Dini-Andreote F."/>
            <person name="Conti R."/>
            <person name="Araujo J.M."/>
            <person name="Araujo W.L."/>
        </authorList>
    </citation>
    <scope>NUCLEOTIDE SEQUENCE [LARGE SCALE GENOMIC DNA]</scope>
    <source>
        <strain evidence="1 2">SR1.6/6</strain>
    </source>
</reference>
<dbReference type="OrthoDB" id="7996968at2"/>